<evidence type="ECO:0000259" key="2">
    <source>
        <dbReference type="PROSITE" id="PS51462"/>
    </source>
</evidence>
<feature type="domain" description="Nudix hydrolase" evidence="2">
    <location>
        <begin position="176"/>
        <end position="314"/>
    </location>
</feature>
<dbReference type="Gene3D" id="3.30.460.10">
    <property type="entry name" value="Beta Polymerase, domain 2"/>
    <property type="match status" value="1"/>
</dbReference>
<evidence type="ECO:0000256" key="1">
    <source>
        <dbReference type="ARBA" id="ARBA00022801"/>
    </source>
</evidence>
<dbReference type="Proteomes" id="UP000316626">
    <property type="component" value="Unassembled WGS sequence"/>
</dbReference>
<keyword evidence="4" id="KW-1185">Reference proteome</keyword>
<comment type="caution">
    <text evidence="3">The sequence shown here is derived from an EMBL/GenBank/DDBJ whole genome shotgun (WGS) entry which is preliminary data.</text>
</comment>
<evidence type="ECO:0000313" key="4">
    <source>
        <dbReference type="Proteomes" id="UP000316626"/>
    </source>
</evidence>
<dbReference type="Gene3D" id="3.90.79.10">
    <property type="entry name" value="Nucleoside Triphosphate Pyrophosphohydrolase"/>
    <property type="match status" value="1"/>
</dbReference>
<protein>
    <submittedName>
        <fullName evidence="3">NUDIX domain-containing protein</fullName>
    </submittedName>
</protein>
<dbReference type="Pfam" id="PF00293">
    <property type="entry name" value="NUDIX"/>
    <property type="match status" value="1"/>
</dbReference>
<dbReference type="GO" id="GO:0016787">
    <property type="term" value="F:hydrolase activity"/>
    <property type="evidence" value="ECO:0007669"/>
    <property type="project" value="UniProtKB-KW"/>
</dbReference>
<dbReference type="InterPro" id="IPR043519">
    <property type="entry name" value="NT_sf"/>
</dbReference>
<dbReference type="AlphaFoldDB" id="A0A544TQZ8"/>
<dbReference type="PANTHER" id="PTHR34822:SF1">
    <property type="entry name" value="GRPB FAMILY PROTEIN"/>
    <property type="match status" value="1"/>
</dbReference>
<dbReference type="Pfam" id="PF04229">
    <property type="entry name" value="GrpB"/>
    <property type="match status" value="1"/>
</dbReference>
<dbReference type="InterPro" id="IPR015797">
    <property type="entry name" value="NUDIX_hydrolase-like_dom_sf"/>
</dbReference>
<keyword evidence="1" id="KW-0378">Hydrolase</keyword>
<dbReference type="InterPro" id="IPR007344">
    <property type="entry name" value="GrpB/CoaE"/>
</dbReference>
<dbReference type="EMBL" id="VDGI01000010">
    <property type="protein sequence ID" value="TQR19858.1"/>
    <property type="molecule type" value="Genomic_DNA"/>
</dbReference>
<evidence type="ECO:0000313" key="3">
    <source>
        <dbReference type="EMBL" id="TQR19858.1"/>
    </source>
</evidence>
<dbReference type="CDD" id="cd04686">
    <property type="entry name" value="NUDIX_Hydrolase"/>
    <property type="match status" value="1"/>
</dbReference>
<dbReference type="InterPro" id="IPR000086">
    <property type="entry name" value="NUDIX_hydrolase_dom"/>
</dbReference>
<reference evidence="3 4" key="1">
    <citation type="submission" date="2019-06" db="EMBL/GenBank/DDBJ databases">
        <title>Psychrobacillus vulpis sp. nov., a new species isolated from feces of a red fox that inhabits in The Tablas de Daimiel Natural Park, Albacete, Spain.</title>
        <authorList>
            <person name="Rodriguez M."/>
            <person name="Reina J.C."/>
            <person name="Bejar V."/>
            <person name="Llamas I."/>
        </authorList>
    </citation>
    <scope>NUCLEOTIDE SEQUENCE [LARGE SCALE GENOMIC DNA]</scope>
    <source>
        <strain evidence="3 4">Z8</strain>
    </source>
</reference>
<dbReference type="PROSITE" id="PS51462">
    <property type="entry name" value="NUDIX"/>
    <property type="match status" value="1"/>
</dbReference>
<organism evidence="3 4">
    <name type="scientific">Psychrobacillus vulpis</name>
    <dbReference type="NCBI Taxonomy" id="2325572"/>
    <lineage>
        <taxon>Bacteria</taxon>
        <taxon>Bacillati</taxon>
        <taxon>Bacillota</taxon>
        <taxon>Bacilli</taxon>
        <taxon>Bacillales</taxon>
        <taxon>Bacillaceae</taxon>
        <taxon>Psychrobacillus</taxon>
    </lineage>
</organism>
<accession>A0A544TQZ8</accession>
<dbReference type="SUPFAM" id="SSF55811">
    <property type="entry name" value="Nudix"/>
    <property type="match status" value="1"/>
</dbReference>
<gene>
    <name evidence="3" type="ORF">FG384_10470</name>
</gene>
<dbReference type="InterPro" id="IPR020084">
    <property type="entry name" value="NUDIX_hydrolase_CS"/>
</dbReference>
<proteinExistence type="predicted"/>
<dbReference type="PROSITE" id="PS00893">
    <property type="entry name" value="NUDIX_BOX"/>
    <property type="match status" value="1"/>
</dbReference>
<dbReference type="OrthoDB" id="369191at2"/>
<dbReference type="SUPFAM" id="SSF81301">
    <property type="entry name" value="Nucleotidyltransferase"/>
    <property type="match status" value="1"/>
</dbReference>
<dbReference type="PANTHER" id="PTHR34822">
    <property type="entry name" value="GRPB DOMAIN PROTEIN (AFU_ORTHOLOGUE AFUA_1G01530)"/>
    <property type="match status" value="1"/>
</dbReference>
<sequence length="341" mass="39112">MRKVEVVAFTNDWKKSFLEEVIRLQKIFDTEVIAIHHIGSTSVNDLCAKPIIDMLPVVRDIHKVDTFNDAMIAIGYEPKGENGLPGRRYFQKGGDKRTHHVHIYEEGNTEIERHLAFRDYLRAHMDVAKEYGELKKALSKKFPFDIESYINGKEQLASEIELKAIEWYKNLAKDKKFHRAFGVYGICVQNSKLLVVNKNGGPYINRYDLPGGSLEDNESLETGIKREFLEETGFEVEVVNKIGVADFMVSSDWRGLTDVHHIAVYYFVKQTGGSITEPLQFEGQDSLGADWVSAEEVSEENASPIVLKAFEWLKTNELGLYADYYFEWKVKKNKECILTEL</sequence>
<name>A0A544TQZ8_9BACI</name>